<organism evidence="6 7">
    <name type="scientific">Buttiauxella noackiae ATCC 51607</name>
    <dbReference type="NCBI Taxonomy" id="1354255"/>
    <lineage>
        <taxon>Bacteria</taxon>
        <taxon>Pseudomonadati</taxon>
        <taxon>Pseudomonadota</taxon>
        <taxon>Gammaproteobacteria</taxon>
        <taxon>Enterobacterales</taxon>
        <taxon>Enterobacteriaceae</taxon>
        <taxon>Buttiauxella</taxon>
    </lineage>
</organism>
<feature type="domain" description="HTH lysR-type" evidence="5">
    <location>
        <begin position="124"/>
        <end position="181"/>
    </location>
</feature>
<evidence type="ECO:0000259" key="5">
    <source>
        <dbReference type="PROSITE" id="PS50931"/>
    </source>
</evidence>
<accession>A0A1B7HWC6</accession>
<comment type="caution">
    <text evidence="6">The sequence shown here is derived from an EMBL/GenBank/DDBJ whole genome shotgun (WGS) entry which is preliminary data.</text>
</comment>
<dbReference type="Gene3D" id="1.10.10.10">
    <property type="entry name" value="Winged helix-like DNA-binding domain superfamily/Winged helix DNA-binding domain"/>
    <property type="match status" value="2"/>
</dbReference>
<evidence type="ECO:0000313" key="6">
    <source>
        <dbReference type="EMBL" id="OAT19959.1"/>
    </source>
</evidence>
<proteinExistence type="inferred from homology"/>
<feature type="domain" description="HTH lysR-type" evidence="5">
    <location>
        <begin position="23"/>
        <end position="80"/>
    </location>
</feature>
<dbReference type="InterPro" id="IPR005119">
    <property type="entry name" value="LysR_subst-bd"/>
</dbReference>
<protein>
    <submittedName>
        <fullName evidence="6">LysR family transcriptional regulator</fullName>
    </submittedName>
</protein>
<dbReference type="PANTHER" id="PTHR30419">
    <property type="entry name" value="HTH-TYPE TRANSCRIPTIONAL REGULATOR YBHD"/>
    <property type="match status" value="1"/>
</dbReference>
<gene>
    <name evidence="6" type="ORF">M979_1008</name>
</gene>
<evidence type="ECO:0000256" key="1">
    <source>
        <dbReference type="ARBA" id="ARBA00009437"/>
    </source>
</evidence>
<dbReference type="InterPro" id="IPR036390">
    <property type="entry name" value="WH_DNA-bd_sf"/>
</dbReference>
<keyword evidence="2" id="KW-0805">Transcription regulation</keyword>
<keyword evidence="3" id="KW-0238">DNA-binding</keyword>
<dbReference type="InterPro" id="IPR036388">
    <property type="entry name" value="WH-like_DNA-bd_sf"/>
</dbReference>
<evidence type="ECO:0000256" key="2">
    <source>
        <dbReference type="ARBA" id="ARBA00023015"/>
    </source>
</evidence>
<dbReference type="Proteomes" id="UP000078286">
    <property type="component" value="Unassembled WGS sequence"/>
</dbReference>
<dbReference type="EMBL" id="LXEO01000013">
    <property type="protein sequence ID" value="OAT19959.1"/>
    <property type="molecule type" value="Genomic_DNA"/>
</dbReference>
<dbReference type="PRINTS" id="PR00039">
    <property type="entry name" value="HTHLYSR"/>
</dbReference>
<keyword evidence="4" id="KW-0804">Transcription</keyword>
<reference evidence="6 7" key="1">
    <citation type="submission" date="2016-04" db="EMBL/GenBank/DDBJ databases">
        <title>ATOL: Assembling a taxonomically balanced genome-scale reconstruction of the evolutionary history of the Enterobacteriaceae.</title>
        <authorList>
            <person name="Plunkett G.III."/>
            <person name="Neeno-Eckwall E.C."/>
            <person name="Glasner J.D."/>
            <person name="Perna N.T."/>
        </authorList>
    </citation>
    <scope>NUCLEOTIDE SEQUENCE [LARGE SCALE GENOMIC DNA]</scope>
    <source>
        <strain evidence="6 7">ATCC 51607</strain>
    </source>
</reference>
<comment type="similarity">
    <text evidence="1">Belongs to the LysR transcriptional regulatory family.</text>
</comment>
<dbReference type="SUPFAM" id="SSF46785">
    <property type="entry name" value="Winged helix' DNA-binding domain"/>
    <property type="match status" value="2"/>
</dbReference>
<dbReference type="Pfam" id="PF03466">
    <property type="entry name" value="LysR_substrate"/>
    <property type="match status" value="1"/>
</dbReference>
<dbReference type="GO" id="GO:0003700">
    <property type="term" value="F:DNA-binding transcription factor activity"/>
    <property type="evidence" value="ECO:0007669"/>
    <property type="project" value="InterPro"/>
</dbReference>
<dbReference type="InterPro" id="IPR050950">
    <property type="entry name" value="HTH-type_LysR_regulators"/>
</dbReference>
<dbReference type="PANTHER" id="PTHR30419:SF14">
    <property type="entry name" value="LYSR FAMILY TRANSCRIPTIONAL REGULATOR"/>
    <property type="match status" value="1"/>
</dbReference>
<dbReference type="InterPro" id="IPR000847">
    <property type="entry name" value="LysR_HTH_N"/>
</dbReference>
<dbReference type="Pfam" id="PF00126">
    <property type="entry name" value="HTH_1"/>
    <property type="match status" value="2"/>
</dbReference>
<evidence type="ECO:0000256" key="3">
    <source>
        <dbReference type="ARBA" id="ARBA00023125"/>
    </source>
</evidence>
<dbReference type="AlphaFoldDB" id="A0A1B7HWC6"/>
<dbReference type="GO" id="GO:0005829">
    <property type="term" value="C:cytosol"/>
    <property type="evidence" value="ECO:0007669"/>
    <property type="project" value="TreeGrafter"/>
</dbReference>
<evidence type="ECO:0000256" key="4">
    <source>
        <dbReference type="ARBA" id="ARBA00023163"/>
    </source>
</evidence>
<dbReference type="GO" id="GO:0003677">
    <property type="term" value="F:DNA binding"/>
    <property type="evidence" value="ECO:0007669"/>
    <property type="project" value="UniProtKB-KW"/>
</dbReference>
<dbReference type="PATRIC" id="fig|1354255.3.peg.1036"/>
<keyword evidence="7" id="KW-1185">Reference proteome</keyword>
<dbReference type="SUPFAM" id="SSF53850">
    <property type="entry name" value="Periplasmic binding protein-like II"/>
    <property type="match status" value="1"/>
</dbReference>
<name>A0A1B7HWC6_9ENTR</name>
<sequence>MLFIHQLWINGESMKKTPSCEMINIMQIRAFCQVAAHGTVSRAADNLFRTQSAITRSIRDLEHSLSLKLFERHASGMLLTEFGKCILPRARHAIDELCAIPKIIASVRGKEIAGREFAEPIWLYNTRRLEVFMALFQVHHTQTVANMFHVSQPAVSAALKMLEKGAGLALFQRTPKGMMPTRAGQEIASNISRTLNELRHIPADIAASQGILRGTVSIGALPLGRTRLLPEAILSLLANYPGVNVITNESAFTALISELRAGNVDFIFGALREGVADITNEALFTEEMVILARRDHPLSRSTVSIEQLAAAQWILPRAATPARKLLSQAFGQLGIAEPQPLVETGDLAITRSLLLNSEMITAISSHQLEYELAAGVLVKLPVELPDTHRAIGLTWRQGALHSPAAQALLQAIRDVVSKYQPAPQETESYSLPATE</sequence>
<dbReference type="PROSITE" id="PS50931">
    <property type="entry name" value="HTH_LYSR"/>
    <property type="match status" value="2"/>
</dbReference>
<evidence type="ECO:0000313" key="7">
    <source>
        <dbReference type="Proteomes" id="UP000078286"/>
    </source>
</evidence>
<dbReference type="Gene3D" id="3.40.190.10">
    <property type="entry name" value="Periplasmic binding protein-like II"/>
    <property type="match status" value="2"/>
</dbReference>